<dbReference type="EMBL" id="CALNXI010001746">
    <property type="protein sequence ID" value="CAH3176192.1"/>
    <property type="molecule type" value="Genomic_DNA"/>
</dbReference>
<comment type="caution">
    <text evidence="1">The sequence shown here is derived from an EMBL/GenBank/DDBJ whole genome shotgun (WGS) entry which is preliminary data.</text>
</comment>
<accession>A0ABN8RDF3</accession>
<gene>
    <name evidence="1" type="ORF">PEVE_00010532</name>
</gene>
<keyword evidence="2" id="KW-1185">Reference proteome</keyword>
<organism evidence="1 2">
    <name type="scientific">Porites evermanni</name>
    <dbReference type="NCBI Taxonomy" id="104178"/>
    <lineage>
        <taxon>Eukaryota</taxon>
        <taxon>Metazoa</taxon>
        <taxon>Cnidaria</taxon>
        <taxon>Anthozoa</taxon>
        <taxon>Hexacorallia</taxon>
        <taxon>Scleractinia</taxon>
        <taxon>Fungiina</taxon>
        <taxon>Poritidae</taxon>
        <taxon>Porites</taxon>
    </lineage>
</organism>
<name>A0ABN8RDF3_9CNID</name>
<sequence length="206" mass="22995">MSFAERKIDQSAMLAGAANNKLPEITKCNNFSPTSKSMRVWQAYSVGEGMDIEGSWNEQDVPGLERIGEWTKKIPRPKGKLDVTESVNTFSCIEPACIATFKTIEVADEHMDTGHHIMTPEKETIYDNVCRQRAAVTTSVKGAGQKIGRTDYVLVPNLRLSRGWALKKQKAAVRISSGVKEFLTNLFNKGAKDLRQKLCQQTSWSK</sequence>
<dbReference type="Proteomes" id="UP001159427">
    <property type="component" value="Unassembled WGS sequence"/>
</dbReference>
<protein>
    <recommendedName>
        <fullName evidence="3">C2H2-type domain-containing protein</fullName>
    </recommendedName>
</protein>
<evidence type="ECO:0008006" key="3">
    <source>
        <dbReference type="Google" id="ProtNLM"/>
    </source>
</evidence>
<reference evidence="1 2" key="1">
    <citation type="submission" date="2022-05" db="EMBL/GenBank/DDBJ databases">
        <authorList>
            <consortium name="Genoscope - CEA"/>
            <person name="William W."/>
        </authorList>
    </citation>
    <scope>NUCLEOTIDE SEQUENCE [LARGE SCALE GENOMIC DNA]</scope>
</reference>
<proteinExistence type="predicted"/>
<dbReference type="PANTHER" id="PTHR33845">
    <property type="entry name" value="C2H2-TYPE DOMAIN-CONTAINING PROTEIN"/>
    <property type="match status" value="1"/>
</dbReference>
<dbReference type="PANTHER" id="PTHR33845:SF1">
    <property type="entry name" value="C2H2-TYPE DOMAIN-CONTAINING PROTEIN"/>
    <property type="match status" value="1"/>
</dbReference>
<evidence type="ECO:0000313" key="1">
    <source>
        <dbReference type="EMBL" id="CAH3176192.1"/>
    </source>
</evidence>
<evidence type="ECO:0000313" key="2">
    <source>
        <dbReference type="Proteomes" id="UP001159427"/>
    </source>
</evidence>